<dbReference type="FunFam" id="3.40.50.10140:FF:000007">
    <property type="entry name" value="Disease resistance protein (TIR-NBS-LRR class)"/>
    <property type="match status" value="1"/>
</dbReference>
<evidence type="ECO:0000313" key="3">
    <source>
        <dbReference type="EMBL" id="CAI9269400.1"/>
    </source>
</evidence>
<dbReference type="InterPro" id="IPR000157">
    <property type="entry name" value="TIR_dom"/>
</dbReference>
<dbReference type="GO" id="GO:0007165">
    <property type="term" value="P:signal transduction"/>
    <property type="evidence" value="ECO:0007669"/>
    <property type="project" value="InterPro"/>
</dbReference>
<dbReference type="SUPFAM" id="SSF52200">
    <property type="entry name" value="Toll/Interleukin receptor TIR domain"/>
    <property type="match status" value="1"/>
</dbReference>
<organism evidence="3 4">
    <name type="scientific">Lactuca saligna</name>
    <name type="common">Willowleaf lettuce</name>
    <dbReference type="NCBI Taxonomy" id="75948"/>
    <lineage>
        <taxon>Eukaryota</taxon>
        <taxon>Viridiplantae</taxon>
        <taxon>Streptophyta</taxon>
        <taxon>Embryophyta</taxon>
        <taxon>Tracheophyta</taxon>
        <taxon>Spermatophyta</taxon>
        <taxon>Magnoliopsida</taxon>
        <taxon>eudicotyledons</taxon>
        <taxon>Gunneridae</taxon>
        <taxon>Pentapetalae</taxon>
        <taxon>asterids</taxon>
        <taxon>campanulids</taxon>
        <taxon>Asterales</taxon>
        <taxon>Asteraceae</taxon>
        <taxon>Cichorioideae</taxon>
        <taxon>Cichorieae</taxon>
        <taxon>Lactucinae</taxon>
        <taxon>Lactuca</taxon>
    </lineage>
</organism>
<dbReference type="SMART" id="SM00255">
    <property type="entry name" value="TIR"/>
    <property type="match status" value="1"/>
</dbReference>
<dbReference type="InterPro" id="IPR035897">
    <property type="entry name" value="Toll_tir_struct_dom_sf"/>
</dbReference>
<name>A0AA35Y8T5_LACSI</name>
<evidence type="ECO:0000313" key="4">
    <source>
        <dbReference type="Proteomes" id="UP001177003"/>
    </source>
</evidence>
<evidence type="ECO:0000256" key="1">
    <source>
        <dbReference type="ARBA" id="ARBA00023027"/>
    </source>
</evidence>
<dbReference type="PROSITE" id="PS50104">
    <property type="entry name" value="TIR"/>
    <property type="match status" value="1"/>
</dbReference>
<reference evidence="3" key="1">
    <citation type="submission" date="2023-04" db="EMBL/GenBank/DDBJ databases">
        <authorList>
            <person name="Vijverberg K."/>
            <person name="Xiong W."/>
            <person name="Schranz E."/>
        </authorList>
    </citation>
    <scope>NUCLEOTIDE SEQUENCE</scope>
</reference>
<gene>
    <name evidence="3" type="ORF">LSALG_LOCUS9777</name>
</gene>
<accession>A0AA35Y8T5</accession>
<feature type="domain" description="TIR" evidence="2">
    <location>
        <begin position="28"/>
        <end position="186"/>
    </location>
</feature>
<dbReference type="AlphaFoldDB" id="A0AA35Y8T5"/>
<sequence length="186" mass="21158">MVVLSELLLEGSSSSSSTHIHSSSTHDQRYDVFLSFKGVDTRHSFTNHLHKALIDAGINTFLDDEENETVEDLKPELESAIKASQASIIVLSKNYASSTWCLDELVLILEQRITSNHIVIPIFYQVEPTHVRKQQSSFGDAMAKHKETMEEETNEYKRSQWAQKIVRWNKALIEVSNLKGKDVKGR</sequence>
<dbReference type="PANTHER" id="PTHR32009:SF133">
    <property type="entry name" value="TIR DOMAIN-CONTAINING PROTEIN"/>
    <property type="match status" value="1"/>
</dbReference>
<dbReference type="PANTHER" id="PTHR32009">
    <property type="entry name" value="TMV RESISTANCE PROTEIN N-LIKE"/>
    <property type="match status" value="1"/>
</dbReference>
<evidence type="ECO:0000259" key="2">
    <source>
        <dbReference type="PROSITE" id="PS50104"/>
    </source>
</evidence>
<keyword evidence="4" id="KW-1185">Reference proteome</keyword>
<keyword evidence="1" id="KW-0520">NAD</keyword>
<dbReference type="EMBL" id="OX465077">
    <property type="protein sequence ID" value="CAI9269400.1"/>
    <property type="molecule type" value="Genomic_DNA"/>
</dbReference>
<dbReference type="Proteomes" id="UP001177003">
    <property type="component" value="Chromosome 1"/>
</dbReference>
<dbReference type="Gene3D" id="3.40.50.10140">
    <property type="entry name" value="Toll/interleukin-1 receptor homology (TIR) domain"/>
    <property type="match status" value="1"/>
</dbReference>
<protein>
    <recommendedName>
        <fullName evidence="2">TIR domain-containing protein</fullName>
    </recommendedName>
</protein>
<dbReference type="Pfam" id="PF01582">
    <property type="entry name" value="TIR"/>
    <property type="match status" value="1"/>
</dbReference>
<proteinExistence type="predicted"/>